<dbReference type="InterPro" id="IPR036388">
    <property type="entry name" value="WH-like_DNA-bd_sf"/>
</dbReference>
<evidence type="ECO:0000259" key="5">
    <source>
        <dbReference type="PROSITE" id="PS50931"/>
    </source>
</evidence>
<dbReference type="Proteomes" id="UP000246077">
    <property type="component" value="Unassembled WGS sequence"/>
</dbReference>
<dbReference type="Pfam" id="PF03466">
    <property type="entry name" value="LysR_substrate"/>
    <property type="match status" value="1"/>
</dbReference>
<keyword evidence="2" id="KW-0805">Transcription regulation</keyword>
<dbReference type="PROSITE" id="PS50931">
    <property type="entry name" value="HTH_LYSR"/>
    <property type="match status" value="1"/>
</dbReference>
<keyword evidence="4" id="KW-0804">Transcription</keyword>
<dbReference type="OrthoDB" id="7282659at2"/>
<sequence>MPFRGVAAFLLNIAWVMGALVDLKQIRYVVAAAECRSFRRAAQQLRVQPSAVSKRILELEARLGVALFVRTTSGVTLTEAGRCFVVQARKGVDQLDAAATLAKSMGRGEFAVLRVGFFSPLASGFLARLAAVHRGREPGVRLDWNEGIQPDLVRAIERQELDVAFVCDGSAAPGCETVPLWLERLFVVMPAGELLSEKAEIRWQDLEGQHFIVSDTEPGCRMHEFLVRHLSAPGHEVSIERCRVGLLSLYQLVALGRGFALTAETATVSIAGTVCRPLVASPMTFVAIWWRANQSPALRKFIDLARSLSPEHGLT</sequence>
<keyword evidence="7" id="KW-1185">Reference proteome</keyword>
<dbReference type="Pfam" id="PF00126">
    <property type="entry name" value="HTH_1"/>
    <property type="match status" value="1"/>
</dbReference>
<protein>
    <submittedName>
        <fullName evidence="6">LysR family transcriptional regulator</fullName>
    </submittedName>
</protein>
<comment type="similarity">
    <text evidence="1">Belongs to the LysR transcriptional regulatory family.</text>
</comment>
<dbReference type="InterPro" id="IPR036390">
    <property type="entry name" value="WH_DNA-bd_sf"/>
</dbReference>
<evidence type="ECO:0000313" key="7">
    <source>
        <dbReference type="Proteomes" id="UP000246077"/>
    </source>
</evidence>
<dbReference type="PANTHER" id="PTHR30346">
    <property type="entry name" value="TRANSCRIPTIONAL DUAL REGULATOR HCAR-RELATED"/>
    <property type="match status" value="1"/>
</dbReference>
<dbReference type="CDD" id="cd08414">
    <property type="entry name" value="PBP2_LTTR_aromatics_like"/>
    <property type="match status" value="1"/>
</dbReference>
<dbReference type="InterPro" id="IPR005119">
    <property type="entry name" value="LysR_subst-bd"/>
</dbReference>
<organism evidence="6 7">
    <name type="scientific">Zavarzinia compransoris</name>
    <dbReference type="NCBI Taxonomy" id="1264899"/>
    <lineage>
        <taxon>Bacteria</taxon>
        <taxon>Pseudomonadati</taxon>
        <taxon>Pseudomonadota</taxon>
        <taxon>Alphaproteobacteria</taxon>
        <taxon>Rhodospirillales</taxon>
        <taxon>Zavarziniaceae</taxon>
        <taxon>Zavarzinia</taxon>
    </lineage>
</organism>
<evidence type="ECO:0000313" key="6">
    <source>
        <dbReference type="EMBL" id="PWR21576.1"/>
    </source>
</evidence>
<comment type="caution">
    <text evidence="6">The sequence shown here is derived from an EMBL/GenBank/DDBJ whole genome shotgun (WGS) entry which is preliminary data.</text>
</comment>
<dbReference type="Gene3D" id="3.40.190.10">
    <property type="entry name" value="Periplasmic binding protein-like II"/>
    <property type="match status" value="2"/>
</dbReference>
<dbReference type="Gene3D" id="1.10.10.10">
    <property type="entry name" value="Winged helix-like DNA-binding domain superfamily/Winged helix DNA-binding domain"/>
    <property type="match status" value="1"/>
</dbReference>
<gene>
    <name evidence="6" type="ORF">DKG75_06125</name>
</gene>
<dbReference type="AlphaFoldDB" id="A0A317E5V3"/>
<dbReference type="SUPFAM" id="SSF46785">
    <property type="entry name" value="Winged helix' DNA-binding domain"/>
    <property type="match status" value="1"/>
</dbReference>
<proteinExistence type="inferred from homology"/>
<evidence type="ECO:0000256" key="4">
    <source>
        <dbReference type="ARBA" id="ARBA00023163"/>
    </source>
</evidence>
<accession>A0A317E5V3</accession>
<reference evidence="7" key="1">
    <citation type="submission" date="2018-05" db="EMBL/GenBank/DDBJ databases">
        <title>Zavarzinia sp. HR-AS.</title>
        <authorList>
            <person name="Lee Y."/>
            <person name="Jeon C.O."/>
        </authorList>
    </citation>
    <scope>NUCLEOTIDE SEQUENCE [LARGE SCALE GENOMIC DNA]</scope>
    <source>
        <strain evidence="7">DSM 1231</strain>
    </source>
</reference>
<name>A0A317E5V3_9PROT</name>
<dbReference type="SUPFAM" id="SSF53850">
    <property type="entry name" value="Periplasmic binding protein-like II"/>
    <property type="match status" value="1"/>
</dbReference>
<keyword evidence="3" id="KW-0238">DNA-binding</keyword>
<evidence type="ECO:0000256" key="2">
    <source>
        <dbReference type="ARBA" id="ARBA00023015"/>
    </source>
</evidence>
<dbReference type="GO" id="GO:0003677">
    <property type="term" value="F:DNA binding"/>
    <property type="evidence" value="ECO:0007669"/>
    <property type="project" value="UniProtKB-KW"/>
</dbReference>
<dbReference type="PRINTS" id="PR00039">
    <property type="entry name" value="HTHLYSR"/>
</dbReference>
<dbReference type="InterPro" id="IPR000847">
    <property type="entry name" value="LysR_HTH_N"/>
</dbReference>
<dbReference type="EMBL" id="QGLF01000002">
    <property type="protein sequence ID" value="PWR21576.1"/>
    <property type="molecule type" value="Genomic_DNA"/>
</dbReference>
<feature type="domain" description="HTH lysR-type" evidence="5">
    <location>
        <begin position="21"/>
        <end position="78"/>
    </location>
</feature>
<evidence type="ECO:0000256" key="1">
    <source>
        <dbReference type="ARBA" id="ARBA00009437"/>
    </source>
</evidence>
<dbReference type="GO" id="GO:0003700">
    <property type="term" value="F:DNA-binding transcription factor activity"/>
    <property type="evidence" value="ECO:0007669"/>
    <property type="project" value="InterPro"/>
</dbReference>
<dbReference type="GO" id="GO:0032993">
    <property type="term" value="C:protein-DNA complex"/>
    <property type="evidence" value="ECO:0007669"/>
    <property type="project" value="TreeGrafter"/>
</dbReference>
<dbReference type="PANTHER" id="PTHR30346:SF0">
    <property type="entry name" value="HCA OPERON TRANSCRIPTIONAL ACTIVATOR HCAR"/>
    <property type="match status" value="1"/>
</dbReference>
<dbReference type="FunFam" id="1.10.10.10:FF:000001">
    <property type="entry name" value="LysR family transcriptional regulator"/>
    <property type="match status" value="1"/>
</dbReference>
<evidence type="ECO:0000256" key="3">
    <source>
        <dbReference type="ARBA" id="ARBA00023125"/>
    </source>
</evidence>